<evidence type="ECO:0000256" key="4">
    <source>
        <dbReference type="SAM" id="Phobius"/>
    </source>
</evidence>
<feature type="compositionally biased region" description="Polar residues" evidence="3">
    <location>
        <begin position="75"/>
        <end position="85"/>
    </location>
</feature>
<reference evidence="5 6" key="1">
    <citation type="submission" date="2022-05" db="EMBL/GenBank/DDBJ databases">
        <authorList>
            <consortium name="Genoscope - CEA"/>
            <person name="William W."/>
        </authorList>
    </citation>
    <scope>NUCLEOTIDE SEQUENCE [LARGE SCALE GENOMIC DNA]</scope>
</reference>
<feature type="compositionally biased region" description="Acidic residues" evidence="3">
    <location>
        <begin position="320"/>
        <end position="342"/>
    </location>
</feature>
<feature type="region of interest" description="Disordered" evidence="3">
    <location>
        <begin position="133"/>
        <end position="342"/>
    </location>
</feature>
<dbReference type="InterPro" id="IPR006597">
    <property type="entry name" value="Sel1-like"/>
</dbReference>
<keyword evidence="4" id="KW-0812">Transmembrane</keyword>
<dbReference type="EMBL" id="CALNXK010000082">
    <property type="protein sequence ID" value="CAH3147837.1"/>
    <property type="molecule type" value="Genomic_DNA"/>
</dbReference>
<evidence type="ECO:0000256" key="1">
    <source>
        <dbReference type="ARBA" id="ARBA00038101"/>
    </source>
</evidence>
<comment type="similarity">
    <text evidence="1">Belongs to the sel-1 family.</text>
</comment>
<keyword evidence="4" id="KW-1133">Transmembrane helix</keyword>
<dbReference type="PANTHER" id="PTHR11102">
    <property type="entry name" value="SEL-1-LIKE PROTEIN"/>
    <property type="match status" value="1"/>
</dbReference>
<dbReference type="PANTHER" id="PTHR11102:SF147">
    <property type="entry name" value="SEL1L ADAPTOR SUBUNIT OF ERAD E3 UBIQUITIN LIGASE"/>
    <property type="match status" value="1"/>
</dbReference>
<sequence>MNRKLSQRFLWSSLTVCGLFITICTETAFGKYAFVDMHVYGYSILKTSRATLYGTYLSQVTQSLIVSLGEDSPKVENSPSESVPTAPQEEVDSKEAVQYNEQTTEQKLNKETDDNPQSWREELVEEVKQIVEQSEKHAAKADIEEANQERDLNEKDIKDTGKGMEGENSHEVPPSDPVQNIEDVDGAEFSSAHVVDEKQKEDVSKSSEILESSKQSDYIETAENSDSGEKKPGNDDSSNKDNQKVEEADMAEKSIDDQQQQQPTETLNKKDQEDGGKIQAGEERRGEEVKTGQYDKKSKAKAKAKKGRGRKKVTERDAMDEWDSDDYDDIDSYDEGFDDEVDDDEIEDFYEDPDSIESWKMSEKPLDEAEELSDEDVSKIKEDLQEEIKQLKEENQEIKKENKELKEEVGQLLYQDATSFLNQTKPNYKKAYSLLEEAAFLHNYTKAQELVALAYLFGDHLPRNITKAVKMLEEIAGKGSAVGQQTLGFLYATGIGVNSSQAKALVYYMFAALGGNVKGQMALGYRYWAGIGVASFCESALTYYRKVANQVAEDVSLTGGAAIQRIRLIDEEEQGGSSAVLDEDLIQYYQFLADKGDVQAQVGLGQLHYQGGRGVDMDHARAFRYLQMAADAGNSNAMAYLGKMYSEGSTAVKQDNKTAFNWFKKAADNGNAIGQSGLGLMYMFGKGVEKNYEKAFQYFKMAAEQGWVDGHLQMGTMYYHGLGVRRDYKMAIKFFNLASQTGHVLAFYNLAVMHASGTGVLRSCNTATELFKNVAERGRVAQMLMEAHEAYRAGNIDTALLKYAMLAELGYEVAQSNVAYILDHGLTSVILGNETFPRALLYWTRAATQGNTAARVKVGDYHYYGYGTEIDYETAAYHYRLASEQQHNAQAMFNLGYMHERGLGMRQDIHLAKRFYDMAAQTSTDAQAPVSLALMKLGVFFMWEWVQENYGSINFSKIRNYVGEDWDIYVMTGLALLLGILLLIRRRQQ</sequence>
<feature type="transmembrane region" description="Helical" evidence="4">
    <location>
        <begin position="966"/>
        <end position="984"/>
    </location>
</feature>
<evidence type="ECO:0000313" key="5">
    <source>
        <dbReference type="EMBL" id="CAH3147837.1"/>
    </source>
</evidence>
<name>A0ABN8PPY4_9CNID</name>
<dbReference type="Proteomes" id="UP001159405">
    <property type="component" value="Unassembled WGS sequence"/>
</dbReference>
<feature type="compositionally biased region" description="Basic and acidic residues" evidence="3">
    <location>
        <begin position="227"/>
        <end position="256"/>
    </location>
</feature>
<feature type="compositionally biased region" description="Polar residues" evidence="3">
    <location>
        <begin position="206"/>
        <end position="225"/>
    </location>
</feature>
<gene>
    <name evidence="5" type="ORF">PLOB_00046272</name>
</gene>
<keyword evidence="4" id="KW-0472">Membrane</keyword>
<evidence type="ECO:0000256" key="3">
    <source>
        <dbReference type="SAM" id="MobiDB-lite"/>
    </source>
</evidence>
<dbReference type="Gene3D" id="1.25.40.10">
    <property type="entry name" value="Tetratricopeptide repeat domain"/>
    <property type="match status" value="3"/>
</dbReference>
<feature type="compositionally biased region" description="Basic residues" evidence="3">
    <location>
        <begin position="298"/>
        <end position="311"/>
    </location>
</feature>
<evidence type="ECO:0000256" key="2">
    <source>
        <dbReference type="SAM" id="Coils"/>
    </source>
</evidence>
<keyword evidence="2" id="KW-0175">Coiled coil</keyword>
<accession>A0ABN8PPY4</accession>
<dbReference type="Pfam" id="PF08238">
    <property type="entry name" value="Sel1"/>
    <property type="match status" value="12"/>
</dbReference>
<dbReference type="InterPro" id="IPR050767">
    <property type="entry name" value="Sel1_AlgK"/>
</dbReference>
<feature type="compositionally biased region" description="Basic and acidic residues" evidence="3">
    <location>
        <begin position="107"/>
        <end position="118"/>
    </location>
</feature>
<feature type="coiled-coil region" evidence="2">
    <location>
        <begin position="374"/>
        <end position="415"/>
    </location>
</feature>
<dbReference type="SMART" id="SM00671">
    <property type="entry name" value="SEL1"/>
    <property type="match status" value="12"/>
</dbReference>
<organism evidence="5 6">
    <name type="scientific">Porites lobata</name>
    <dbReference type="NCBI Taxonomy" id="104759"/>
    <lineage>
        <taxon>Eukaryota</taxon>
        <taxon>Metazoa</taxon>
        <taxon>Cnidaria</taxon>
        <taxon>Anthozoa</taxon>
        <taxon>Hexacorallia</taxon>
        <taxon>Scleractinia</taxon>
        <taxon>Fungiina</taxon>
        <taxon>Poritidae</taxon>
        <taxon>Porites</taxon>
    </lineage>
</organism>
<dbReference type="SUPFAM" id="SSF81901">
    <property type="entry name" value="HCP-like"/>
    <property type="match status" value="3"/>
</dbReference>
<feature type="compositionally biased region" description="Basic and acidic residues" evidence="3">
    <location>
        <begin position="133"/>
        <end position="170"/>
    </location>
</feature>
<feature type="compositionally biased region" description="Basic and acidic residues" evidence="3">
    <location>
        <begin position="194"/>
        <end position="205"/>
    </location>
</feature>
<feature type="compositionally biased region" description="Polar residues" evidence="3">
    <location>
        <begin position="257"/>
        <end position="266"/>
    </location>
</feature>
<proteinExistence type="inferred from homology"/>
<feature type="compositionally biased region" description="Basic and acidic residues" evidence="3">
    <location>
        <begin position="267"/>
        <end position="297"/>
    </location>
</feature>
<comment type="caution">
    <text evidence="5">The sequence shown here is derived from an EMBL/GenBank/DDBJ whole genome shotgun (WGS) entry which is preliminary data.</text>
</comment>
<feature type="region of interest" description="Disordered" evidence="3">
    <location>
        <begin position="71"/>
        <end position="118"/>
    </location>
</feature>
<evidence type="ECO:0000313" key="6">
    <source>
        <dbReference type="Proteomes" id="UP001159405"/>
    </source>
</evidence>
<protein>
    <submittedName>
        <fullName evidence="5">Uncharacterized protein</fullName>
    </submittedName>
</protein>
<keyword evidence="6" id="KW-1185">Reference proteome</keyword>
<dbReference type="InterPro" id="IPR011990">
    <property type="entry name" value="TPR-like_helical_dom_sf"/>
</dbReference>